<protein>
    <submittedName>
        <fullName evidence="1">Cell division protein FtsN</fullName>
    </submittedName>
</protein>
<accession>A0A073K194</accession>
<sequence>MSLKKKLGMGVATGALGLSLIGGGTFAFFSDKAETNNTFAAGTLDLNVDPTTIIDVNNIKPGDFMYRTFKLTNSGSLDIESVKLATEYTVKDAKGDNGGEDFGKHIEVSFIINGDKLSVPVFQTTLADLKGMTPDAVEESIFGGWLAENGGLKNGDSDDLLVRYEFVENGKDQNIFQGDSLNLKWTFEGKQGEGTER</sequence>
<gene>
    <name evidence="1" type="ORF">BAMA_17955</name>
</gene>
<dbReference type="STRING" id="574376.BAMA_17955"/>
<dbReference type="InterPro" id="IPR022121">
    <property type="entry name" value="Peptidase_M73_camelysin"/>
</dbReference>
<name>A0A073K194_9BACI</name>
<dbReference type="AlphaFoldDB" id="A0A073K194"/>
<proteinExistence type="predicted"/>
<dbReference type="InterPro" id="IPR023833">
    <property type="entry name" value="Signal_pept_SipW-depend-type"/>
</dbReference>
<keyword evidence="2" id="KW-1185">Reference proteome</keyword>
<comment type="caution">
    <text evidence="1">The sequence shown here is derived from an EMBL/GenBank/DDBJ whole genome shotgun (WGS) entry which is preliminary data.</text>
</comment>
<dbReference type="Proteomes" id="UP000027822">
    <property type="component" value="Unassembled WGS sequence"/>
</dbReference>
<keyword evidence="1" id="KW-0131">Cell cycle</keyword>
<evidence type="ECO:0000313" key="2">
    <source>
        <dbReference type="Proteomes" id="UP000027822"/>
    </source>
</evidence>
<dbReference type="OrthoDB" id="2660939at2"/>
<evidence type="ECO:0000313" key="1">
    <source>
        <dbReference type="EMBL" id="KEK20316.1"/>
    </source>
</evidence>
<dbReference type="RefSeq" id="WP_034637759.1">
    <property type="nucleotide sequence ID" value="NZ_CBCSJC010000004.1"/>
</dbReference>
<dbReference type="GO" id="GO:0051301">
    <property type="term" value="P:cell division"/>
    <property type="evidence" value="ECO:0007669"/>
    <property type="project" value="UniProtKB-KW"/>
</dbReference>
<keyword evidence="1" id="KW-0132">Cell division</keyword>
<reference evidence="1 2" key="1">
    <citation type="submission" date="2014-06" db="EMBL/GenBank/DDBJ databases">
        <title>Draft genome sequence of Bacillus manliponensis JCM 15802 (MCCC 1A00708).</title>
        <authorList>
            <person name="Lai Q."/>
            <person name="Liu Y."/>
            <person name="Shao Z."/>
        </authorList>
    </citation>
    <scope>NUCLEOTIDE SEQUENCE [LARGE SCALE GENOMIC DNA]</scope>
    <source>
        <strain evidence="1 2">JCM 15802</strain>
    </source>
</reference>
<organism evidence="1 2">
    <name type="scientific">Bacillus manliponensis</name>
    <dbReference type="NCBI Taxonomy" id="574376"/>
    <lineage>
        <taxon>Bacteria</taxon>
        <taxon>Bacillati</taxon>
        <taxon>Bacillota</taxon>
        <taxon>Bacilli</taxon>
        <taxon>Bacillales</taxon>
        <taxon>Bacillaceae</taxon>
        <taxon>Bacillus</taxon>
        <taxon>Bacillus cereus group</taxon>
    </lineage>
</organism>
<dbReference type="NCBIfam" id="TIGR04088">
    <property type="entry name" value="cognate_SipW"/>
    <property type="match status" value="1"/>
</dbReference>
<dbReference type="eggNOG" id="ENOG502ZBTW">
    <property type="taxonomic scope" value="Bacteria"/>
</dbReference>
<dbReference type="Pfam" id="PF12389">
    <property type="entry name" value="Peptidase_M73"/>
    <property type="match status" value="1"/>
</dbReference>
<dbReference type="EMBL" id="JOTN01000004">
    <property type="protein sequence ID" value="KEK20316.1"/>
    <property type="molecule type" value="Genomic_DNA"/>
</dbReference>